<dbReference type="OrthoDB" id="5296019at2"/>
<evidence type="ECO:0000256" key="5">
    <source>
        <dbReference type="SAM" id="SignalP"/>
    </source>
</evidence>
<dbReference type="RefSeq" id="WP_123925374.1">
    <property type="nucleotide sequence ID" value="NZ_JBPSDP010000009.1"/>
</dbReference>
<dbReference type="GO" id="GO:0030313">
    <property type="term" value="C:cell envelope"/>
    <property type="evidence" value="ECO:0007669"/>
    <property type="project" value="UniProtKB-SubCell"/>
</dbReference>
<dbReference type="PROSITE" id="PS51257">
    <property type="entry name" value="PROKAR_LIPOPROTEIN"/>
    <property type="match status" value="1"/>
</dbReference>
<comment type="caution">
    <text evidence="6">The sequence shown here is derived from an EMBL/GenBank/DDBJ whole genome shotgun (WGS) entry which is preliminary data.</text>
</comment>
<evidence type="ECO:0000256" key="3">
    <source>
        <dbReference type="ARBA" id="ARBA00022723"/>
    </source>
</evidence>
<dbReference type="AlphaFoldDB" id="A0A3N4GXM6"/>
<dbReference type="Pfam" id="PF01297">
    <property type="entry name" value="ZnuA"/>
    <property type="match status" value="1"/>
</dbReference>
<reference evidence="6 7" key="1">
    <citation type="submission" date="2018-11" db="EMBL/GenBank/DDBJ databases">
        <title>Draft genome sequence of Gordonia sp. RS15-1S isolated from rice stems.</title>
        <authorList>
            <person name="Muangham S."/>
        </authorList>
    </citation>
    <scope>NUCLEOTIDE SEQUENCE [LARGE SCALE GENOMIC DNA]</scope>
    <source>
        <strain evidence="6 7">RS15-1S</strain>
    </source>
</reference>
<evidence type="ECO:0000313" key="6">
    <source>
        <dbReference type="EMBL" id="RPA65588.1"/>
    </source>
</evidence>
<dbReference type="InterPro" id="IPR050492">
    <property type="entry name" value="Bact_metal-bind_prot9"/>
</dbReference>
<sequence>MKRALIASAGLLTAAALVLSGCSDDGGGSSSGGKPTVVTSTNVWGSVASAVAGNDAEVTALFTNSTEDPHEFEPSATDTAKVADASVILMNGGHYDEYMEQAAKNSSGTVINAFDIMQGGHEESTTETGTDEGHSHEVNEHVFYNLAVVGQVATRLGEALAAKDSAHAETYRANALRFNTELAAVRNQVSQIKAAHNGTKVAQTEPLAGYLLTEAGLDDVSPAGFTAAVEEGQSPSAADRAALQDLLTSRTVKAFIYNTQAVDSVTEALLTVAQGAKVPVVKFTETLPDGVSDYVIWQRGQAEALANALNSSNA</sequence>
<dbReference type="PANTHER" id="PTHR42953:SF1">
    <property type="entry name" value="METAL-BINDING PROTEIN HI_0362-RELATED"/>
    <property type="match status" value="1"/>
</dbReference>
<dbReference type="PANTHER" id="PTHR42953">
    <property type="entry name" value="HIGH-AFFINITY ZINC UPTAKE SYSTEM PROTEIN ZNUA-RELATED"/>
    <property type="match status" value="1"/>
</dbReference>
<organism evidence="6 7">
    <name type="scientific">Gordonia oryzae</name>
    <dbReference type="NCBI Taxonomy" id="2487349"/>
    <lineage>
        <taxon>Bacteria</taxon>
        <taxon>Bacillati</taxon>
        <taxon>Actinomycetota</taxon>
        <taxon>Actinomycetes</taxon>
        <taxon>Mycobacteriales</taxon>
        <taxon>Gordoniaceae</taxon>
        <taxon>Gordonia</taxon>
    </lineage>
</organism>
<protein>
    <submittedName>
        <fullName evidence="6">ABC transporter substrate-binding protein</fullName>
    </submittedName>
</protein>
<dbReference type="GO" id="GO:0046872">
    <property type="term" value="F:metal ion binding"/>
    <property type="evidence" value="ECO:0007669"/>
    <property type="project" value="UniProtKB-KW"/>
</dbReference>
<evidence type="ECO:0000256" key="4">
    <source>
        <dbReference type="ARBA" id="ARBA00022729"/>
    </source>
</evidence>
<comment type="subcellular location">
    <subcellularLocation>
        <location evidence="1">Cell envelope</location>
    </subcellularLocation>
</comment>
<accession>A0A3N4GXM6</accession>
<dbReference type="InterPro" id="IPR006127">
    <property type="entry name" value="ZnuA-like"/>
</dbReference>
<keyword evidence="2" id="KW-0813">Transport</keyword>
<dbReference type="Proteomes" id="UP000267536">
    <property type="component" value="Unassembled WGS sequence"/>
</dbReference>
<keyword evidence="7" id="KW-1185">Reference proteome</keyword>
<evidence type="ECO:0000256" key="1">
    <source>
        <dbReference type="ARBA" id="ARBA00004196"/>
    </source>
</evidence>
<keyword evidence="4 5" id="KW-0732">Signal</keyword>
<dbReference type="SUPFAM" id="SSF53807">
    <property type="entry name" value="Helical backbone' metal receptor"/>
    <property type="match status" value="1"/>
</dbReference>
<dbReference type="Gene3D" id="3.40.50.1980">
    <property type="entry name" value="Nitrogenase molybdenum iron protein domain"/>
    <property type="match status" value="2"/>
</dbReference>
<feature type="signal peptide" evidence="5">
    <location>
        <begin position="1"/>
        <end position="20"/>
    </location>
</feature>
<gene>
    <name evidence="6" type="ORF">EF294_02150</name>
</gene>
<dbReference type="EMBL" id="RKMH01000002">
    <property type="protein sequence ID" value="RPA65588.1"/>
    <property type="molecule type" value="Genomic_DNA"/>
</dbReference>
<feature type="chain" id="PRO_5039649897" evidence="5">
    <location>
        <begin position="21"/>
        <end position="314"/>
    </location>
</feature>
<name>A0A3N4GXM6_9ACTN</name>
<proteinExistence type="predicted"/>
<evidence type="ECO:0000313" key="7">
    <source>
        <dbReference type="Proteomes" id="UP000267536"/>
    </source>
</evidence>
<keyword evidence="3" id="KW-0479">Metal-binding</keyword>
<dbReference type="GO" id="GO:0030001">
    <property type="term" value="P:metal ion transport"/>
    <property type="evidence" value="ECO:0007669"/>
    <property type="project" value="InterPro"/>
</dbReference>
<evidence type="ECO:0000256" key="2">
    <source>
        <dbReference type="ARBA" id="ARBA00022448"/>
    </source>
</evidence>